<keyword evidence="2" id="KW-1185">Reference proteome</keyword>
<keyword evidence="1" id="KW-0503">Monooxygenase</keyword>
<proteinExistence type="predicted"/>
<dbReference type="InterPro" id="IPR050407">
    <property type="entry name" value="Geranylgeranyl_reductase"/>
</dbReference>
<name>A0ABT9H7A3_9SPHN</name>
<dbReference type="PANTHER" id="PTHR42685">
    <property type="entry name" value="GERANYLGERANYL DIPHOSPHATE REDUCTASE"/>
    <property type="match status" value="1"/>
</dbReference>
<dbReference type="EMBL" id="JAVAIL010000002">
    <property type="protein sequence ID" value="MDP4539156.1"/>
    <property type="molecule type" value="Genomic_DNA"/>
</dbReference>
<dbReference type="RefSeq" id="WP_305929298.1">
    <property type="nucleotide sequence ID" value="NZ_JAVAIL010000002.1"/>
</dbReference>
<evidence type="ECO:0000313" key="1">
    <source>
        <dbReference type="EMBL" id="MDP4539156.1"/>
    </source>
</evidence>
<dbReference type="InterPro" id="IPR036188">
    <property type="entry name" value="FAD/NAD-bd_sf"/>
</dbReference>
<dbReference type="Proteomes" id="UP001235664">
    <property type="component" value="Unassembled WGS sequence"/>
</dbReference>
<dbReference type="Gene3D" id="3.50.50.60">
    <property type="entry name" value="FAD/NAD(P)-binding domain"/>
    <property type="match status" value="1"/>
</dbReference>
<gene>
    <name evidence="1" type="ORF">Q9K01_05930</name>
</gene>
<dbReference type="PANTHER" id="PTHR42685:SF22">
    <property type="entry name" value="CONDITIONED MEDIUM FACTOR RECEPTOR 1"/>
    <property type="match status" value="1"/>
</dbReference>
<protein>
    <submittedName>
        <fullName evidence="1">FAD-binding monooxygenase</fullName>
    </submittedName>
</protein>
<reference evidence="1 2" key="1">
    <citation type="submission" date="2023-08" db="EMBL/GenBank/DDBJ databases">
        <title>genomic of DY56.</title>
        <authorList>
            <person name="Wang Y."/>
        </authorList>
    </citation>
    <scope>NUCLEOTIDE SEQUENCE [LARGE SCALE GENOMIC DNA]</scope>
    <source>
        <strain evidence="1 2">DY56-A-20</strain>
    </source>
</reference>
<accession>A0ABT9H7A3</accession>
<dbReference type="SUPFAM" id="SSF51905">
    <property type="entry name" value="FAD/NAD(P)-binding domain"/>
    <property type="match status" value="1"/>
</dbReference>
<sequence length="363" mass="37864">MNRSTDTPVILGAGPAGCAAAIALARNGGEPVLIDRDAEVGDALCGGFMSWRTAATVAELGIDLAQLGAQRVTSLRLFAGHHSAQSDLPEPAYGLSRRSFDSALRRTAITAGAKLEIDTIRALEPGCARGEAREYRSGSLFLASGKHDLRGAARPRIARDPALGLRLRIATDPGLNALVGESIELHLFEGGYAGIVLQEDGSANVCLALRKSLLARAGNEPAHLFEMLAGESPAFAERLEFAPANPHIDTIAAVPYGWIAQNTAPGLFRLGDQAAVIPSLAGEGMSIAIASGIAAAQAWQQGGGAAAPAYQQAFARRVRRPIRVAEAIWHMGENALGGPALTQMAQHVAPAARLAMRLSRIAA</sequence>
<organism evidence="1 2">
    <name type="scientific">Qipengyuania benthica</name>
    <dbReference type="NCBI Taxonomy" id="3067651"/>
    <lineage>
        <taxon>Bacteria</taxon>
        <taxon>Pseudomonadati</taxon>
        <taxon>Pseudomonadota</taxon>
        <taxon>Alphaproteobacteria</taxon>
        <taxon>Sphingomonadales</taxon>
        <taxon>Erythrobacteraceae</taxon>
        <taxon>Qipengyuania</taxon>
    </lineage>
</organism>
<evidence type="ECO:0000313" key="2">
    <source>
        <dbReference type="Proteomes" id="UP001235664"/>
    </source>
</evidence>
<dbReference type="PRINTS" id="PR00368">
    <property type="entry name" value="FADPNR"/>
</dbReference>
<comment type="caution">
    <text evidence="1">The sequence shown here is derived from an EMBL/GenBank/DDBJ whole genome shotgun (WGS) entry which is preliminary data.</text>
</comment>
<keyword evidence="1" id="KW-0560">Oxidoreductase</keyword>
<dbReference type="GO" id="GO:0004497">
    <property type="term" value="F:monooxygenase activity"/>
    <property type="evidence" value="ECO:0007669"/>
    <property type="project" value="UniProtKB-KW"/>
</dbReference>